<evidence type="ECO:0000313" key="4">
    <source>
        <dbReference type="EMBL" id="OIV35452.1"/>
    </source>
</evidence>
<feature type="binding site" evidence="3">
    <location>
        <begin position="36"/>
        <end position="39"/>
    </location>
    <ligand>
        <name>substrate</name>
    </ligand>
</feature>
<keyword evidence="5" id="KW-1185">Reference proteome</keyword>
<feature type="active site" description="Proton acceptor" evidence="3">
    <location>
        <position position="113"/>
    </location>
</feature>
<accession>A0A1J7C1J7</accession>
<dbReference type="GO" id="GO:0006014">
    <property type="term" value="P:D-ribose metabolic process"/>
    <property type="evidence" value="ECO:0007669"/>
    <property type="project" value="TreeGrafter"/>
</dbReference>
<dbReference type="PANTHER" id="PTHR11934:SF0">
    <property type="entry name" value="RIBOSE-5-PHOSPHATE ISOMERASE"/>
    <property type="match status" value="1"/>
</dbReference>
<dbReference type="UniPathway" id="UPA00115">
    <property type="reaction ID" value="UER00412"/>
</dbReference>
<feature type="binding site" evidence="3">
    <location>
        <begin position="91"/>
        <end position="94"/>
    </location>
    <ligand>
        <name>substrate</name>
    </ligand>
</feature>
<dbReference type="AlphaFoldDB" id="A0A1J7C1J7"/>
<evidence type="ECO:0000313" key="5">
    <source>
        <dbReference type="Proteomes" id="UP000243342"/>
    </source>
</evidence>
<dbReference type="Gene3D" id="3.40.50.1360">
    <property type="match status" value="1"/>
</dbReference>
<dbReference type="NCBIfam" id="TIGR00021">
    <property type="entry name" value="rpiA"/>
    <property type="match status" value="1"/>
</dbReference>
<dbReference type="GO" id="GO:0004751">
    <property type="term" value="F:ribose-5-phosphate isomerase activity"/>
    <property type="evidence" value="ECO:0007669"/>
    <property type="project" value="UniProtKB-UniRule"/>
</dbReference>
<comment type="similarity">
    <text evidence="3">Belongs to the ribose 5-phosphate isomerase family.</text>
</comment>
<dbReference type="GO" id="GO:0005829">
    <property type="term" value="C:cytosol"/>
    <property type="evidence" value="ECO:0007669"/>
    <property type="project" value="TreeGrafter"/>
</dbReference>
<dbReference type="Pfam" id="PF06026">
    <property type="entry name" value="Rib_5-P_isom_A"/>
    <property type="match status" value="1"/>
</dbReference>
<feature type="binding site" evidence="3">
    <location>
        <begin position="104"/>
        <end position="107"/>
    </location>
    <ligand>
        <name>substrate</name>
    </ligand>
</feature>
<dbReference type="SUPFAM" id="SSF100950">
    <property type="entry name" value="NagB/RpiA/CoA transferase-like"/>
    <property type="match status" value="1"/>
</dbReference>
<evidence type="ECO:0000256" key="1">
    <source>
        <dbReference type="ARBA" id="ARBA00001713"/>
    </source>
</evidence>
<dbReference type="OrthoDB" id="7688673at2"/>
<dbReference type="EMBL" id="MLCF01000151">
    <property type="protein sequence ID" value="OIV35452.1"/>
    <property type="molecule type" value="Genomic_DNA"/>
</dbReference>
<dbReference type="InterPro" id="IPR020672">
    <property type="entry name" value="Ribose5P_isomerase_typA_subgr"/>
</dbReference>
<feature type="binding site" evidence="3">
    <location>
        <position position="131"/>
    </location>
    <ligand>
        <name>substrate</name>
    </ligand>
</feature>
<dbReference type="NCBIfam" id="NF001924">
    <property type="entry name" value="PRK00702.1"/>
    <property type="match status" value="1"/>
</dbReference>
<sequence>MSDAAARTDQDRAKQAAADAALKEFVRDGMVLGLGSGSTSLRFVRALGAAVAQGLEVTAVPSSTTTRELAFELGVPLATFAEVQHLDLTIDGADEVDPDGNMLKGGGGSLLWERIVAGASDRMVAMVDPSKTVERLGAFPLAIEVVRFGWESTRASLERTLAALGHPEPKLVLRTNTDGSPFTTDSGNHILDAHLGAIDNPLELDARINWVPGAVEHGLFTGVAKAVVLGRPDGSHEVRDTAANPAARALR</sequence>
<name>A0A1J7C1J7_9ACTN</name>
<keyword evidence="2 3" id="KW-0413">Isomerase</keyword>
<dbReference type="EC" id="5.3.1.6" evidence="3"/>
<dbReference type="Proteomes" id="UP000243342">
    <property type="component" value="Unassembled WGS sequence"/>
</dbReference>
<dbReference type="PANTHER" id="PTHR11934">
    <property type="entry name" value="RIBOSE-5-PHOSPHATE ISOMERASE"/>
    <property type="match status" value="1"/>
</dbReference>
<dbReference type="Gene3D" id="3.30.70.260">
    <property type="match status" value="1"/>
</dbReference>
<evidence type="ECO:0000256" key="2">
    <source>
        <dbReference type="ARBA" id="ARBA00023235"/>
    </source>
</evidence>
<comment type="subunit">
    <text evidence="3">Homodimer.</text>
</comment>
<dbReference type="FunFam" id="3.40.50.1360:FF:000001">
    <property type="entry name" value="Ribose-5-phosphate isomerase A"/>
    <property type="match status" value="1"/>
</dbReference>
<dbReference type="InterPro" id="IPR037171">
    <property type="entry name" value="NagB/RpiA_transferase-like"/>
</dbReference>
<dbReference type="InterPro" id="IPR004788">
    <property type="entry name" value="Ribose5P_isomerase_type_A"/>
</dbReference>
<reference evidence="4 5" key="1">
    <citation type="submission" date="2016-10" db="EMBL/GenBank/DDBJ databases">
        <title>Genome sequence of Streptomyces gilvigriseus MUSC 26.</title>
        <authorList>
            <person name="Lee L.-H."/>
            <person name="Ser H.-L."/>
        </authorList>
    </citation>
    <scope>NUCLEOTIDE SEQUENCE [LARGE SCALE GENOMIC DNA]</scope>
    <source>
        <strain evidence="4 5">MUSC 26</strain>
    </source>
</reference>
<evidence type="ECO:0000256" key="3">
    <source>
        <dbReference type="HAMAP-Rule" id="MF_00170"/>
    </source>
</evidence>
<organism evidence="4 5">
    <name type="scientific">Mangrovactinospora gilvigrisea</name>
    <dbReference type="NCBI Taxonomy" id="1428644"/>
    <lineage>
        <taxon>Bacteria</taxon>
        <taxon>Bacillati</taxon>
        <taxon>Actinomycetota</taxon>
        <taxon>Actinomycetes</taxon>
        <taxon>Kitasatosporales</taxon>
        <taxon>Streptomycetaceae</taxon>
        <taxon>Mangrovactinospora</taxon>
    </lineage>
</organism>
<comment type="pathway">
    <text evidence="3">Carbohydrate degradation; pentose phosphate pathway; D-ribose 5-phosphate from D-ribulose 5-phosphate (non-oxidative stage): step 1/1.</text>
</comment>
<proteinExistence type="inferred from homology"/>
<dbReference type="SUPFAM" id="SSF75445">
    <property type="entry name" value="D-ribose-5-phosphate isomerase (RpiA), lid domain"/>
    <property type="match status" value="1"/>
</dbReference>
<comment type="function">
    <text evidence="3">Catalyzes the reversible conversion of ribose-5-phosphate to ribulose 5-phosphate.</text>
</comment>
<dbReference type="CDD" id="cd01398">
    <property type="entry name" value="RPI_A"/>
    <property type="match status" value="1"/>
</dbReference>
<dbReference type="HAMAP" id="MF_00170">
    <property type="entry name" value="Rib_5P_isom_A"/>
    <property type="match status" value="1"/>
</dbReference>
<dbReference type="GO" id="GO:0009052">
    <property type="term" value="P:pentose-phosphate shunt, non-oxidative branch"/>
    <property type="evidence" value="ECO:0007669"/>
    <property type="project" value="UniProtKB-UniRule"/>
</dbReference>
<comment type="catalytic activity">
    <reaction evidence="1 3">
        <text>aldehydo-D-ribose 5-phosphate = D-ribulose 5-phosphate</text>
        <dbReference type="Rhea" id="RHEA:14657"/>
        <dbReference type="ChEBI" id="CHEBI:58121"/>
        <dbReference type="ChEBI" id="CHEBI:58273"/>
        <dbReference type="EC" id="5.3.1.6"/>
    </reaction>
</comment>
<dbReference type="RefSeq" id="WP_071658580.1">
    <property type="nucleotide sequence ID" value="NZ_MLCF01000151.1"/>
</dbReference>
<comment type="caution">
    <text evidence="4">The sequence shown here is derived from an EMBL/GenBank/DDBJ whole genome shotgun (WGS) entry which is preliminary data.</text>
</comment>
<dbReference type="STRING" id="1428644.BIV57_21435"/>
<protein>
    <recommendedName>
        <fullName evidence="3">Ribose-5-phosphate isomerase A</fullName>
        <ecNumber evidence="3">5.3.1.6</ecNumber>
    </recommendedName>
    <alternativeName>
        <fullName evidence="3">Phosphoriboisomerase A</fullName>
        <shortName evidence="3">PRI</shortName>
    </alternativeName>
</protein>
<gene>
    <name evidence="3" type="primary">rpiA</name>
    <name evidence="4" type="ORF">BIV57_21435</name>
</gene>